<feature type="domain" description="AAA+ ATPase" evidence="15">
    <location>
        <begin position="413"/>
        <end position="699"/>
    </location>
</feature>
<evidence type="ECO:0000313" key="17">
    <source>
        <dbReference type="Proteomes" id="UP000265618"/>
    </source>
</evidence>
<keyword evidence="3" id="KW-0963">Cytoplasm</keyword>
<dbReference type="GO" id="GO:0005930">
    <property type="term" value="C:axoneme"/>
    <property type="evidence" value="ECO:0007669"/>
    <property type="project" value="UniProtKB-SubCell"/>
</dbReference>
<evidence type="ECO:0000256" key="3">
    <source>
        <dbReference type="ARBA" id="ARBA00022490"/>
    </source>
</evidence>
<dbReference type="FunFam" id="1.20.920.30:FF:000002">
    <property type="entry name" value="Dynein axonemal heavy chain 3"/>
    <property type="match status" value="1"/>
</dbReference>
<dbReference type="Gene3D" id="1.10.472.130">
    <property type="match status" value="1"/>
</dbReference>
<feature type="domain" description="AAA+ ATPase" evidence="15">
    <location>
        <begin position="135"/>
        <end position="271"/>
    </location>
</feature>
<evidence type="ECO:0000256" key="11">
    <source>
        <dbReference type="ARBA" id="ARBA00023175"/>
    </source>
</evidence>
<dbReference type="InterPro" id="IPR024743">
    <property type="entry name" value="Dynein_HC_stalk"/>
</dbReference>
<dbReference type="FunFam" id="3.40.50.300:FF:002141">
    <property type="entry name" value="Dynein heavy chain"/>
    <property type="match status" value="1"/>
</dbReference>
<accession>A0A9K3GGT8</accession>
<dbReference type="Pfam" id="PF12774">
    <property type="entry name" value="AAA_6"/>
    <property type="match status" value="1"/>
</dbReference>
<reference evidence="16 17" key="1">
    <citation type="journal article" date="2018" name="PLoS ONE">
        <title>The draft genome of Kipferlia bialata reveals reductive genome evolution in fornicate parasites.</title>
        <authorList>
            <person name="Tanifuji G."/>
            <person name="Takabayashi S."/>
            <person name="Kume K."/>
            <person name="Takagi M."/>
            <person name="Nakayama T."/>
            <person name="Kamikawa R."/>
            <person name="Inagaki Y."/>
            <person name="Hashimoto T."/>
        </authorList>
    </citation>
    <scope>NUCLEOTIDE SEQUENCE [LARGE SCALE GENOMIC DNA]</scope>
    <source>
        <strain evidence="16">NY0173</strain>
    </source>
</reference>
<dbReference type="Pfam" id="PF12775">
    <property type="entry name" value="AAA_7"/>
    <property type="match status" value="1"/>
</dbReference>
<keyword evidence="5" id="KW-0677">Repeat</keyword>
<feature type="coiled-coil region" evidence="14">
    <location>
        <begin position="1607"/>
        <end position="1669"/>
    </location>
</feature>
<dbReference type="Pfam" id="PF12780">
    <property type="entry name" value="AAA_8"/>
    <property type="match status" value="1"/>
</dbReference>
<dbReference type="SMART" id="SM00382">
    <property type="entry name" value="AAA"/>
    <property type="match status" value="3"/>
</dbReference>
<dbReference type="PANTHER" id="PTHR22878:SF63">
    <property type="entry name" value="DYNEIN AXONEMAL HEAVY CHAIN 10"/>
    <property type="match status" value="1"/>
</dbReference>
<feature type="domain" description="AAA+ ATPase" evidence="15">
    <location>
        <begin position="776"/>
        <end position="929"/>
    </location>
</feature>
<dbReference type="Proteomes" id="UP000265618">
    <property type="component" value="Unassembled WGS sequence"/>
</dbReference>
<dbReference type="Gene3D" id="1.20.58.1120">
    <property type="match status" value="1"/>
</dbReference>
<evidence type="ECO:0000256" key="6">
    <source>
        <dbReference type="ARBA" id="ARBA00022741"/>
    </source>
</evidence>
<dbReference type="InterPro" id="IPR027417">
    <property type="entry name" value="P-loop_NTPase"/>
</dbReference>
<gene>
    <name evidence="16" type="ORF">KIPB_003612</name>
</gene>
<dbReference type="FunFam" id="3.40.50.300:FF:000063">
    <property type="entry name" value="dynein heavy chain 6, axonemal"/>
    <property type="match status" value="1"/>
</dbReference>
<dbReference type="GO" id="GO:0030286">
    <property type="term" value="C:dynein complex"/>
    <property type="evidence" value="ECO:0007669"/>
    <property type="project" value="UniProtKB-KW"/>
</dbReference>
<dbReference type="Pfam" id="PF17852">
    <property type="entry name" value="Dynein_AAA_lid"/>
    <property type="match status" value="1"/>
</dbReference>
<dbReference type="GO" id="GO:0007018">
    <property type="term" value="P:microtubule-based movement"/>
    <property type="evidence" value="ECO:0007669"/>
    <property type="project" value="InterPro"/>
</dbReference>
<dbReference type="InterPro" id="IPR041589">
    <property type="entry name" value="DNAH3_AAA_lid_1"/>
</dbReference>
<dbReference type="Pfam" id="PF12777">
    <property type="entry name" value="MT"/>
    <property type="match status" value="1"/>
</dbReference>
<evidence type="ECO:0000256" key="2">
    <source>
        <dbReference type="ARBA" id="ARBA00008887"/>
    </source>
</evidence>
<dbReference type="PANTHER" id="PTHR22878">
    <property type="entry name" value="DYNEIN HEAVY CHAIN 6, AXONEMAL-LIKE-RELATED"/>
    <property type="match status" value="1"/>
</dbReference>
<dbReference type="FunFam" id="3.40.50.300:FF:000049">
    <property type="entry name" value="Dynein, axonemal, heavy chain 5"/>
    <property type="match status" value="1"/>
</dbReference>
<keyword evidence="11" id="KW-0505">Motor protein</keyword>
<evidence type="ECO:0000256" key="12">
    <source>
        <dbReference type="ARBA" id="ARBA00023212"/>
    </source>
</evidence>
<evidence type="ECO:0000256" key="4">
    <source>
        <dbReference type="ARBA" id="ARBA00022701"/>
    </source>
</evidence>
<feature type="non-terminal residue" evidence="16">
    <location>
        <position position="1"/>
    </location>
</feature>
<dbReference type="FunFam" id="1.10.8.710:FF:000002">
    <property type="entry name" value="dynein heavy chain 17, axonemal"/>
    <property type="match status" value="1"/>
</dbReference>
<feature type="non-terminal residue" evidence="16">
    <location>
        <position position="2000"/>
    </location>
</feature>
<keyword evidence="13" id="KW-0966">Cell projection</keyword>
<keyword evidence="7" id="KW-0067">ATP-binding</keyword>
<dbReference type="InterPro" id="IPR003593">
    <property type="entry name" value="AAA+_ATPase"/>
</dbReference>
<evidence type="ECO:0000256" key="13">
    <source>
        <dbReference type="ARBA" id="ARBA00023273"/>
    </source>
</evidence>
<evidence type="ECO:0000256" key="1">
    <source>
        <dbReference type="ARBA" id="ARBA00004430"/>
    </source>
</evidence>
<keyword evidence="4" id="KW-0493">Microtubule</keyword>
<keyword evidence="6" id="KW-0547">Nucleotide-binding</keyword>
<evidence type="ECO:0000256" key="9">
    <source>
        <dbReference type="ARBA" id="ARBA00023054"/>
    </source>
</evidence>
<evidence type="ECO:0000313" key="16">
    <source>
        <dbReference type="EMBL" id="GIQ82468.1"/>
    </source>
</evidence>
<dbReference type="GO" id="GO:0045505">
    <property type="term" value="F:dynein intermediate chain binding"/>
    <property type="evidence" value="ECO:0007669"/>
    <property type="project" value="InterPro"/>
</dbReference>
<dbReference type="FunFam" id="1.20.920.20:FF:000001">
    <property type="entry name" value="dynein heavy chain 2, axonemal"/>
    <property type="match status" value="1"/>
</dbReference>
<organism evidence="16 17">
    <name type="scientific">Kipferlia bialata</name>
    <dbReference type="NCBI Taxonomy" id="797122"/>
    <lineage>
        <taxon>Eukaryota</taxon>
        <taxon>Metamonada</taxon>
        <taxon>Carpediemonas-like organisms</taxon>
        <taxon>Kipferlia</taxon>
    </lineage>
</organism>
<evidence type="ECO:0000256" key="14">
    <source>
        <dbReference type="SAM" id="Coils"/>
    </source>
</evidence>
<dbReference type="GO" id="GO:0051959">
    <property type="term" value="F:dynein light intermediate chain binding"/>
    <property type="evidence" value="ECO:0007669"/>
    <property type="project" value="InterPro"/>
</dbReference>
<dbReference type="GO" id="GO:0005874">
    <property type="term" value="C:microtubule"/>
    <property type="evidence" value="ECO:0007669"/>
    <property type="project" value="UniProtKB-KW"/>
</dbReference>
<dbReference type="Gene3D" id="3.40.50.300">
    <property type="entry name" value="P-loop containing nucleotide triphosphate hydrolases"/>
    <property type="match status" value="4"/>
</dbReference>
<dbReference type="Gene3D" id="1.20.920.20">
    <property type="match status" value="1"/>
</dbReference>
<dbReference type="Pfam" id="PF12781">
    <property type="entry name" value="AAA_9"/>
    <property type="match status" value="1"/>
</dbReference>
<keyword evidence="12" id="KW-0206">Cytoskeleton</keyword>
<evidence type="ECO:0000256" key="5">
    <source>
        <dbReference type="ARBA" id="ARBA00022737"/>
    </source>
</evidence>
<proteinExistence type="inferred from homology"/>
<dbReference type="SUPFAM" id="SSF52540">
    <property type="entry name" value="P-loop containing nucleoside triphosphate hydrolases"/>
    <property type="match status" value="4"/>
</dbReference>
<name>A0A9K3GGT8_9EUKA</name>
<comment type="subcellular location">
    <subcellularLocation>
        <location evidence="1">Cytoplasm</location>
        <location evidence="1">Cytoskeleton</location>
        <location evidence="1">Cilium axoneme</location>
    </subcellularLocation>
</comment>
<dbReference type="Gene3D" id="6.10.140.1060">
    <property type="match status" value="1"/>
</dbReference>
<keyword evidence="10" id="KW-0969">Cilium</keyword>
<sequence>VENVFKAIASGNVYAMKNLAQKLAEQIDDLVVLIRGDLDKHTRKKVNTLMILDMHARDIVDCFVRDAVMEDTAFSWESQMKFYWDRDQDTIIMKQGNGSFDFCYEYTGLAGRLVITPLTDRCYMTLTQALTMYLGGSPMGPAGTGKTETVKDLAKHLGRMCQVVNCSEGIDYKAMGNLLAGLCENGCWGCFDEFNRIEPAVLSVISAQIKTIQRSLQSQVERFVFAGREISILKSVGIFITMNPGYAGRTELPDNLKALFRPCVMVRPDMEMICENMLFSEGFSGARQLAKKMTVLYQLASEQLSKQFHYDFGLRALRSVLVMAGQLKRGSPDLDEQAVLMRALRDMNLPKFIYEDVPLFMGLIGDLFPGLDVPRERYDVLSDAIESVLSDDQYDVRENQVDKVVQLYETILARHAVMIVGPTGGGKSVVINTLAAAQRKLNLSVSLTVINPKAQDVLELYGVLNRDTREWTDGLLSHVFRQINQPVEDPESVRRYLVFDGDVDAVYYVWIESMNSVMDDNKMLTLPNGERIYLQSFCKLLFEVADLQYASPATISRCGMVWVDTKDLGYKPAYNRWARSRPDVQRKVFGKLFEKYCPPLIEYVCEGVRDGEYVGALESVIPLTDLNLISQLTVLLNNIFKAAERERDGDKAEGDGLSLGITDAAQLEAIFVFALVWSVGASLTAESRVKFDQYLKQLSGLPIDTADEAQISTGRLPAGKPTLYLYRYDILQSVWMPWEEYVTPFSQPSSGQFSEILVPTVDIVRHTYLLDALVQGGEPVMFVGESGTAKTTTIATYLRGLNPDKWVILTSNLSSRTSSIAIQRTLEDNLEKRLKNTYGPPPGRKLVFFVDELNMPRVDIYGTQQPVALLKLLIERNGLYERDKGLSWKTLLDVQSVTSMGTPGGGRNHVNPRFVTLFSTFNIEFPSDTALRHIYNSILSGHLESFPSAVQDVSESLTDIILSLYNSIVEALPPTPSRFHYVFNLRDMSRVYEAMCNVTPQMVSTPEGILKLFRNECSRVFGDRLINDENREFLNAKLRSLMDETVGHLALDKVFEEDMLYGDYRSIPQFLEAQDMVKGGEDPAILGEIPRLYEDLGSYEDMRPTLEGVLESYNESHKRMDLVLFDDAIEHLTRIYRILRTPRGNALLVGVGGSGRQSLTRLATFMAGYELFEIHLARNYGEAEFKEDLKTLYNMLGQENKEVTFLFTDQHVAEEGFLELLNNMLTTGMVPALFAEDEKEGIINAVRPEVIATGVFDSRDNCWRHFVDKCHSHLHIVLCMSPSGETLRQRCRAFPGFISNCTIDWFQSWSPSALTAVAHAALKGQAFDDSERTEIVGHMVNTHLTVVEMSQLYKETLRRENHASPKNYLNYLANYLELLKINRTKFDDNIARFENGLMKLVQAAEEVDRLQVMLKKQKVEVSTKTKACGILLDEISQQSAETAQKQEIADKAEIDLSEQLITISAQAEEAEAGLAAALPALKSAEEALNNLTRDDITEVRAFKTPPTAVQAVSECVCILQKSSDVSWAGAKSLMAQGNFIKSLVEFDKSTLTDRTVRKVSEYLKKKYMQPEAMEKTSHAGYGLLGWVIAMVNYYGVFKTVEPKKIALAKAQKQLAQSQKDLAQIKRDVERLQASSKRLAGELENATLEKKKLTDEADLMEKRLNIAMRLIAGLSTERVRWAEEAERLKGSRHRLVGDCLLLSGFLSYCGGFTFEYRQRLIHDTWHKDLMTRGLPVTEDFTLQELLTSDVEISSWAADGLPTDDLSIQNAILITSAARWPLVIDPQMQTINWIRESQRKNQLKTATFNDADFAKQLELSISYGTPYLFENVGEALDPMIDTVLEKNVTKVGTRQVVHFNDKDVEWDDNFRLFLVTKLANPAWGPDIFGKTSVVNHCVTRDGLETQLLNVVVQRERNDLEERRERLVHEMSENKSLLKQLEDTLLRELASSKGVIVDNIDLLNVLETTKAKASEISEKIEQMTETAKQIDVARNAYRAAAER</sequence>
<keyword evidence="8" id="KW-0243">Dynein</keyword>
<comment type="caution">
    <text evidence="16">The sequence shown here is derived from an EMBL/GenBank/DDBJ whole genome shotgun (WGS) entry which is preliminary data.</text>
</comment>
<keyword evidence="9 14" id="KW-0175">Coiled coil</keyword>
<dbReference type="Gene3D" id="1.20.920.30">
    <property type="match status" value="1"/>
</dbReference>
<dbReference type="InterPro" id="IPR041466">
    <property type="entry name" value="Dynein_AAA5_ext"/>
</dbReference>
<feature type="coiled-coil region" evidence="14">
    <location>
        <begin position="1907"/>
        <end position="1983"/>
    </location>
</feature>
<dbReference type="InterPro" id="IPR035699">
    <property type="entry name" value="AAA_6"/>
</dbReference>
<dbReference type="Pfam" id="PF17857">
    <property type="entry name" value="AAA_lid_1"/>
    <property type="match status" value="1"/>
</dbReference>
<evidence type="ECO:0000259" key="15">
    <source>
        <dbReference type="SMART" id="SM00382"/>
    </source>
</evidence>
<dbReference type="GO" id="GO:0005524">
    <property type="term" value="F:ATP binding"/>
    <property type="evidence" value="ECO:0007669"/>
    <property type="project" value="UniProtKB-KW"/>
</dbReference>
<dbReference type="EMBL" id="BDIP01000704">
    <property type="protein sequence ID" value="GIQ82468.1"/>
    <property type="molecule type" value="Genomic_DNA"/>
</dbReference>
<comment type="similarity">
    <text evidence="2">Belongs to the dynein heavy chain family.</text>
</comment>
<dbReference type="InterPro" id="IPR026983">
    <property type="entry name" value="DHC"/>
</dbReference>
<keyword evidence="17" id="KW-1185">Reference proteome</keyword>
<dbReference type="InterPro" id="IPR043157">
    <property type="entry name" value="Dynein_AAA1S"/>
</dbReference>
<evidence type="ECO:0000256" key="8">
    <source>
        <dbReference type="ARBA" id="ARBA00023017"/>
    </source>
</evidence>
<dbReference type="InterPro" id="IPR035706">
    <property type="entry name" value="AAA_9"/>
</dbReference>
<evidence type="ECO:0000256" key="10">
    <source>
        <dbReference type="ARBA" id="ARBA00023069"/>
    </source>
</evidence>
<protein>
    <submittedName>
        <fullName evidence="16">Dynein heavy chain</fullName>
    </submittedName>
</protein>
<dbReference type="Gene3D" id="1.10.8.710">
    <property type="match status" value="1"/>
</dbReference>
<dbReference type="InterPro" id="IPR024317">
    <property type="entry name" value="Dynein_heavy_chain_D4_dom"/>
</dbReference>
<evidence type="ECO:0000256" key="7">
    <source>
        <dbReference type="ARBA" id="ARBA00022840"/>
    </source>
</evidence>
<dbReference type="OrthoDB" id="10251809at2759"/>